<dbReference type="SUPFAM" id="SSF53474">
    <property type="entry name" value="alpha/beta-Hydrolases"/>
    <property type="match status" value="1"/>
</dbReference>
<reference evidence="2 3" key="1">
    <citation type="submission" date="2019-12" db="EMBL/GenBank/DDBJ databases">
        <authorList>
            <person name="Lee S.D."/>
        </authorList>
    </citation>
    <scope>NUCLEOTIDE SEQUENCE [LARGE SCALE GENOMIC DNA]</scope>
    <source>
        <strain evidence="2 3">GH3-10</strain>
    </source>
</reference>
<organism evidence="2 3">
    <name type="scientific">Aurantiacibacter rhizosphaerae</name>
    <dbReference type="NCBI Taxonomy" id="2691582"/>
    <lineage>
        <taxon>Bacteria</taxon>
        <taxon>Pseudomonadati</taxon>
        <taxon>Pseudomonadota</taxon>
        <taxon>Alphaproteobacteria</taxon>
        <taxon>Sphingomonadales</taxon>
        <taxon>Erythrobacteraceae</taxon>
        <taxon>Aurantiacibacter</taxon>
    </lineage>
</organism>
<evidence type="ECO:0000313" key="2">
    <source>
        <dbReference type="EMBL" id="MWV26699.1"/>
    </source>
</evidence>
<dbReference type="Gene3D" id="3.40.50.1820">
    <property type="entry name" value="alpha/beta hydrolase"/>
    <property type="match status" value="1"/>
</dbReference>
<dbReference type="InterPro" id="IPR051049">
    <property type="entry name" value="Dienelactone_hydrolase-like"/>
</dbReference>
<dbReference type="EMBL" id="WUBR01000001">
    <property type="protein sequence ID" value="MWV26699.1"/>
    <property type="molecule type" value="Genomic_DNA"/>
</dbReference>
<reference evidence="2 3" key="2">
    <citation type="submission" date="2020-02" db="EMBL/GenBank/DDBJ databases">
        <title>Erythrobacter dongmakensis sp. nov., isolated from a tidal mudflat.</title>
        <authorList>
            <person name="Kim I.S."/>
        </authorList>
    </citation>
    <scope>NUCLEOTIDE SEQUENCE [LARGE SCALE GENOMIC DNA]</scope>
    <source>
        <strain evidence="2 3">GH3-10</strain>
    </source>
</reference>
<sequence>MCTQDQAANMGSINRRQFGALAGAGAVAACAPMAEGSVAAGGLVENTVTFAAPGGTFDGVFIHPASGAHPAVILWPDIAGLRPAKVQMGRRLAEAGYAVLVANPYYRSVAGQQFEDFDDWRNNDGWNKVTPWREANTPEAVQETARAVVAWLDAQDAVDTTRGIGNQGYCMTGSWTILTAAAVPSRVKAAGSFHGGGLVGEGALSPVNLLDDMAADAEALIAIAQDDDAENPEAKTALRAAAEAAAADIDVEVYAGDHGWTVLDSPVYNQAEAERAWAELLEMYSDTL</sequence>
<gene>
    <name evidence="2" type="ORF">GRF63_02160</name>
</gene>
<keyword evidence="2" id="KW-0378">Hydrolase</keyword>
<protein>
    <submittedName>
        <fullName evidence="2">Dienelactone hydrolase family protein</fullName>
    </submittedName>
</protein>
<evidence type="ECO:0000313" key="3">
    <source>
        <dbReference type="Proteomes" id="UP000461409"/>
    </source>
</evidence>
<dbReference type="AlphaFoldDB" id="A0A844XA90"/>
<dbReference type="PROSITE" id="PS51318">
    <property type="entry name" value="TAT"/>
    <property type="match status" value="1"/>
</dbReference>
<dbReference type="InterPro" id="IPR006311">
    <property type="entry name" value="TAT_signal"/>
</dbReference>
<dbReference type="GO" id="GO:0016787">
    <property type="term" value="F:hydrolase activity"/>
    <property type="evidence" value="ECO:0007669"/>
    <property type="project" value="UniProtKB-KW"/>
</dbReference>
<dbReference type="PANTHER" id="PTHR46623:SF10">
    <property type="entry name" value="CARBOXYMETHYLENEBUTENOLIDASE HOMOLOG"/>
    <property type="match status" value="1"/>
</dbReference>
<dbReference type="PANTHER" id="PTHR46623">
    <property type="entry name" value="CARBOXYMETHYLENEBUTENOLIDASE-RELATED"/>
    <property type="match status" value="1"/>
</dbReference>
<feature type="domain" description="Dienelactone hydrolase" evidence="1">
    <location>
        <begin position="57"/>
        <end position="284"/>
    </location>
</feature>
<proteinExistence type="predicted"/>
<evidence type="ECO:0000259" key="1">
    <source>
        <dbReference type="Pfam" id="PF01738"/>
    </source>
</evidence>
<keyword evidence="3" id="KW-1185">Reference proteome</keyword>
<dbReference type="RefSeq" id="WP_160484368.1">
    <property type="nucleotide sequence ID" value="NZ_WUBR01000001.1"/>
</dbReference>
<dbReference type="InterPro" id="IPR029058">
    <property type="entry name" value="AB_hydrolase_fold"/>
</dbReference>
<dbReference type="InterPro" id="IPR002925">
    <property type="entry name" value="Dienelactn_hydro"/>
</dbReference>
<dbReference type="Proteomes" id="UP000461409">
    <property type="component" value="Unassembled WGS sequence"/>
</dbReference>
<comment type="caution">
    <text evidence="2">The sequence shown here is derived from an EMBL/GenBank/DDBJ whole genome shotgun (WGS) entry which is preliminary data.</text>
</comment>
<accession>A0A844XA90</accession>
<dbReference type="Pfam" id="PF01738">
    <property type="entry name" value="DLH"/>
    <property type="match status" value="1"/>
</dbReference>
<name>A0A844XA90_9SPHN</name>